<dbReference type="AlphaFoldDB" id="A0A6A5YKY8"/>
<protein>
    <recommendedName>
        <fullName evidence="3">Heterokaryon incompatibility protein-domain-containing protein</fullName>
    </recommendedName>
</protein>
<organism evidence="1 2">
    <name type="scientific">Lophiotrema nucula</name>
    <dbReference type="NCBI Taxonomy" id="690887"/>
    <lineage>
        <taxon>Eukaryota</taxon>
        <taxon>Fungi</taxon>
        <taxon>Dikarya</taxon>
        <taxon>Ascomycota</taxon>
        <taxon>Pezizomycotina</taxon>
        <taxon>Dothideomycetes</taxon>
        <taxon>Pleosporomycetidae</taxon>
        <taxon>Pleosporales</taxon>
        <taxon>Lophiotremataceae</taxon>
        <taxon>Lophiotrema</taxon>
    </lineage>
</organism>
<name>A0A6A5YKY8_9PLEO</name>
<evidence type="ECO:0000313" key="1">
    <source>
        <dbReference type="EMBL" id="KAF2107812.1"/>
    </source>
</evidence>
<dbReference type="OrthoDB" id="3553147at2759"/>
<dbReference type="Proteomes" id="UP000799770">
    <property type="component" value="Unassembled WGS sequence"/>
</dbReference>
<evidence type="ECO:0000313" key="2">
    <source>
        <dbReference type="Proteomes" id="UP000799770"/>
    </source>
</evidence>
<reference evidence="1" key="1">
    <citation type="journal article" date="2020" name="Stud. Mycol.">
        <title>101 Dothideomycetes genomes: a test case for predicting lifestyles and emergence of pathogens.</title>
        <authorList>
            <person name="Haridas S."/>
            <person name="Albert R."/>
            <person name="Binder M."/>
            <person name="Bloem J."/>
            <person name="Labutti K."/>
            <person name="Salamov A."/>
            <person name="Andreopoulos B."/>
            <person name="Baker S."/>
            <person name="Barry K."/>
            <person name="Bills G."/>
            <person name="Bluhm B."/>
            <person name="Cannon C."/>
            <person name="Castanera R."/>
            <person name="Culley D."/>
            <person name="Daum C."/>
            <person name="Ezra D."/>
            <person name="Gonzalez J."/>
            <person name="Henrissat B."/>
            <person name="Kuo A."/>
            <person name="Liang C."/>
            <person name="Lipzen A."/>
            <person name="Lutzoni F."/>
            <person name="Magnuson J."/>
            <person name="Mondo S."/>
            <person name="Nolan M."/>
            <person name="Ohm R."/>
            <person name="Pangilinan J."/>
            <person name="Park H.-J."/>
            <person name="Ramirez L."/>
            <person name="Alfaro M."/>
            <person name="Sun H."/>
            <person name="Tritt A."/>
            <person name="Yoshinaga Y."/>
            <person name="Zwiers L.-H."/>
            <person name="Turgeon B."/>
            <person name="Goodwin S."/>
            <person name="Spatafora J."/>
            <person name="Crous P."/>
            <person name="Grigoriev I."/>
        </authorList>
    </citation>
    <scope>NUCLEOTIDE SEQUENCE</scope>
    <source>
        <strain evidence="1">CBS 627.86</strain>
    </source>
</reference>
<dbReference type="InterPro" id="IPR052895">
    <property type="entry name" value="HetReg/Transcr_Mod"/>
</dbReference>
<gene>
    <name evidence="1" type="ORF">BDV96DRAFT_287920</name>
</gene>
<sequence length="435" mass="49098">MSLMRHAAFNVSAGFSPRDVCVVERFVRYTCNKFFDVWHLTFADNDGASGSNPLDTVYAFLGHPAAFNARFNSVLQDMDYERMAGERSTIVLPDYDTKLFALYRNLALAVINGVDSGSDLLRYVAHADEESLYSDPLPNWVPRYVVSVFHSGYRRGKLYFLNSTHHCSVKLKSIRWDISAVPRAFAPPASVYYNASGSLPRHPLKVIDKTYLRMKAIRIDTITFSWTFLDSSWFFIWGTKFKYSVIANGQAISNEDSNPVEYLWAAFEKRRASLPNGHLNDIVAYCTTLTAGLTGNAKPVGSNSRSHFANFCAYRLAKAERWGIPQLPPGTRAQLEEDSKEGDADQYFCDVERACGNRAFFCTEKGYIGLGPRVMGDEDEVWLPMGSMVPFVLRSTYGRHGDCYRVLGQAYVHGFMEGEAVRDLEEDDFQEIVLC</sequence>
<dbReference type="EMBL" id="ML977351">
    <property type="protein sequence ID" value="KAF2107812.1"/>
    <property type="molecule type" value="Genomic_DNA"/>
</dbReference>
<keyword evidence="2" id="KW-1185">Reference proteome</keyword>
<dbReference type="Pfam" id="PF26639">
    <property type="entry name" value="Het-6_barrel"/>
    <property type="match status" value="1"/>
</dbReference>
<accession>A0A6A5YKY8</accession>
<dbReference type="PANTHER" id="PTHR24148">
    <property type="entry name" value="ANKYRIN REPEAT DOMAIN-CONTAINING PROTEIN 39 HOMOLOG-RELATED"/>
    <property type="match status" value="1"/>
</dbReference>
<evidence type="ECO:0008006" key="3">
    <source>
        <dbReference type="Google" id="ProtNLM"/>
    </source>
</evidence>
<dbReference type="PANTHER" id="PTHR24148:SF64">
    <property type="entry name" value="HETEROKARYON INCOMPATIBILITY DOMAIN-CONTAINING PROTEIN"/>
    <property type="match status" value="1"/>
</dbReference>
<proteinExistence type="predicted"/>